<gene>
    <name evidence="2" type="ORF">SEPMUDRAFT_151690</name>
</gene>
<dbReference type="RefSeq" id="XP_016756860.1">
    <property type="nucleotide sequence ID" value="XM_016906982.1"/>
</dbReference>
<evidence type="ECO:0000256" key="1">
    <source>
        <dbReference type="SAM" id="MobiDB-lite"/>
    </source>
</evidence>
<feature type="compositionally biased region" description="Low complexity" evidence="1">
    <location>
        <begin position="274"/>
        <end position="290"/>
    </location>
</feature>
<keyword evidence="3" id="KW-1185">Reference proteome</keyword>
<dbReference type="OMA" id="ISTWRCT"/>
<dbReference type="OrthoDB" id="25896at2759"/>
<accession>M3AT96</accession>
<dbReference type="eggNOG" id="ENOG502SQTP">
    <property type="taxonomic scope" value="Eukaryota"/>
</dbReference>
<feature type="compositionally biased region" description="Basic and acidic residues" evidence="1">
    <location>
        <begin position="651"/>
        <end position="660"/>
    </location>
</feature>
<dbReference type="HOGENOM" id="CLU_036220_0_0_1"/>
<reference evidence="2 3" key="1">
    <citation type="journal article" date="2012" name="PLoS Pathog.">
        <title>Diverse lifestyles and strategies of plant pathogenesis encoded in the genomes of eighteen Dothideomycetes fungi.</title>
        <authorList>
            <person name="Ohm R.A."/>
            <person name="Feau N."/>
            <person name="Henrissat B."/>
            <person name="Schoch C.L."/>
            <person name="Horwitz B.A."/>
            <person name="Barry K.W."/>
            <person name="Condon B.J."/>
            <person name="Copeland A.C."/>
            <person name="Dhillon B."/>
            <person name="Glaser F."/>
            <person name="Hesse C.N."/>
            <person name="Kosti I."/>
            <person name="LaButti K."/>
            <person name="Lindquist E.A."/>
            <person name="Lucas S."/>
            <person name="Salamov A.A."/>
            <person name="Bradshaw R.E."/>
            <person name="Ciuffetti L."/>
            <person name="Hamelin R.C."/>
            <person name="Kema G.H.J."/>
            <person name="Lawrence C."/>
            <person name="Scott J.A."/>
            <person name="Spatafora J.W."/>
            <person name="Turgeon B.G."/>
            <person name="de Wit P.J.G.M."/>
            <person name="Zhong S."/>
            <person name="Goodwin S.B."/>
            <person name="Grigoriev I.V."/>
        </authorList>
    </citation>
    <scope>NUCLEOTIDE SEQUENCE [LARGE SCALE GENOMIC DNA]</scope>
    <source>
        <strain evidence="2 3">SO2202</strain>
    </source>
</reference>
<feature type="region of interest" description="Disordered" evidence="1">
    <location>
        <begin position="148"/>
        <end position="250"/>
    </location>
</feature>
<feature type="compositionally biased region" description="Basic and acidic residues" evidence="1">
    <location>
        <begin position="208"/>
        <end position="221"/>
    </location>
</feature>
<feature type="compositionally biased region" description="Basic and acidic residues" evidence="1">
    <location>
        <begin position="297"/>
        <end position="315"/>
    </location>
</feature>
<dbReference type="EMBL" id="KB456270">
    <property type="protein sequence ID" value="EMF08739.1"/>
    <property type="molecule type" value="Genomic_DNA"/>
</dbReference>
<feature type="region of interest" description="Disordered" evidence="1">
    <location>
        <begin position="274"/>
        <end position="335"/>
    </location>
</feature>
<proteinExistence type="predicted"/>
<feature type="region of interest" description="Disordered" evidence="1">
    <location>
        <begin position="648"/>
        <end position="669"/>
    </location>
</feature>
<evidence type="ECO:0000313" key="2">
    <source>
        <dbReference type="EMBL" id="EMF08739.1"/>
    </source>
</evidence>
<feature type="region of interest" description="Disordered" evidence="1">
    <location>
        <begin position="348"/>
        <end position="373"/>
    </location>
</feature>
<sequence>MAALTDSARADMAVSITTCLDATKQAFYDGSAILDKIKRKRALKRAPPPPRLLEESIDAAPDEIEKEKQRGLARFGKAFQEGDHIAIIQLQQVTIQLQASLLEKLRHAAFDDDYAITDFTYLVDAADGGRDKTIAVLHEFKQRLIHGTSREDFHSPHSSRTELGVHTPTQTPPLQPPVAEIPLKSRSERTLSQPQPPLSFQHPAQRPSELKKHPTWQRDFRVSPSDDGDATSGAEEVQDVQQRHKKRNSLLHFLKHTRTNSTTDKNLPDAIAEATAPTSTASSTATTTTTVPLALRPSEDLGARHSHDRPTRDRSNTASSHVTNNNNNGNNSTATREARFTYEDWEDNPSEIWGARPSPNERRETLSLAPNATSSSDIENFTALHHAISNTNSLAPPSSPNLTLNGVRTASIAPSFASFGAGMAAGLGASNSHASGGAATAPQPCPDNEFLGLCKSSWKLQNGDKKGAFTAHKQVEPWSRHPGVYAAAPYFLACNAKSCLFRSSHAHTDVELIWRRVFTSSAKGIRVRWRFLAKSHVVQKVVVKGQFSFKCLFCVFLGVVQGGGGVYHGIDLYLDHINYAHRGQKLNDVVLYKTGCVMDRVADDGEDFDINLWPGYGNAVIPCAGIKGEVQSRQKDGTEWLSDDLLMGDPSKSHNGRDDSMFSANEPWNEGLSDFHYRGEYDRTELE</sequence>
<organism evidence="2 3">
    <name type="scientific">Sphaerulina musiva (strain SO2202)</name>
    <name type="common">Poplar stem canker fungus</name>
    <name type="synonym">Septoria musiva</name>
    <dbReference type="NCBI Taxonomy" id="692275"/>
    <lineage>
        <taxon>Eukaryota</taxon>
        <taxon>Fungi</taxon>
        <taxon>Dikarya</taxon>
        <taxon>Ascomycota</taxon>
        <taxon>Pezizomycotina</taxon>
        <taxon>Dothideomycetes</taxon>
        <taxon>Dothideomycetidae</taxon>
        <taxon>Mycosphaerellales</taxon>
        <taxon>Mycosphaerellaceae</taxon>
        <taxon>Sphaerulina</taxon>
    </lineage>
</organism>
<name>M3AT96_SPHMS</name>
<protein>
    <submittedName>
        <fullName evidence="2">Uncharacterized protein</fullName>
    </submittedName>
</protein>
<evidence type="ECO:0000313" key="3">
    <source>
        <dbReference type="Proteomes" id="UP000016931"/>
    </source>
</evidence>
<dbReference type="AlphaFoldDB" id="M3AT96"/>
<dbReference type="GeneID" id="27904119"/>
<dbReference type="Proteomes" id="UP000016931">
    <property type="component" value="Unassembled WGS sequence"/>
</dbReference>
<feature type="compositionally biased region" description="Low complexity" evidence="1">
    <location>
        <begin position="316"/>
        <end position="335"/>
    </location>
</feature>